<dbReference type="Pfam" id="PF00406">
    <property type="entry name" value="ADK"/>
    <property type="match status" value="2"/>
</dbReference>
<dbReference type="Gene3D" id="1.20.890.10">
    <property type="entry name" value="cAMP-dependent protein kinase regulatory subunit, dimerization-anchoring domain"/>
    <property type="match status" value="1"/>
</dbReference>
<dbReference type="STRING" id="334426.A0A158PJ15"/>
<name>A0A158PJ15_ANGCS</name>
<sequence>MGAEAKLYLQRHSIPQLFEGLMTGLVYNRPEEPLRFLETAIAQIRANPEEELAWDMFVDKREFNTLCGPTKEKGKKSKLKEKNKGKGTPLTSSGGGLTSNINMGRLQRSPSVMKAAEVAQIPHVPIILFMGGPGGGKTRHAARVANALSDQGLVHICMPDIIRSALAKYKDHYSEWKTANEHYLRGELIPNHLALALVKAEMGRHPKASAFFLEGFPREARQVEDFERQVQSVNMALILDYDEKTLREHMEKRGMGMEIIDQRIKEFKQKTLPSAKYFDDQRLLHLIPGEKDDQTIFERMRDLVRKAMSTGVPVLNSNPPSQAQTRVPTVRPCTYMTGSVNFQTSSGGFHSAKCILFLCSLILLPYTASSREGVPSLSGDSMPHGLSTSAPIILIIGAPGAQKSDIAKRTAQKYSEFVLLSMGALLRAKVAEENADELWQRIARKIDQGEPVPMKLCRELLYNELRHIGNASSGYIIEGYPRTEAQLIDLQSFVITDFTVKCGVVMILENSTVLEDDPEVVKTRMTLFKQNTLPMLKALDEKGILRVVRVSTVCFICHECGKSTEGDGQINVSLKPNCLIRIKISNKSSRLLVYLV</sequence>
<dbReference type="InterPro" id="IPR027417">
    <property type="entry name" value="P-loop_NTPase"/>
</dbReference>
<dbReference type="EMBL" id="UYYA01004131">
    <property type="protein sequence ID" value="VDM59807.1"/>
    <property type="molecule type" value="Genomic_DNA"/>
</dbReference>
<evidence type="ECO:0000313" key="8">
    <source>
        <dbReference type="WBParaSite" id="ACOC_0000822101-mRNA-1"/>
    </source>
</evidence>
<dbReference type="CDD" id="cd22978">
    <property type="entry name" value="DD_AK5"/>
    <property type="match status" value="1"/>
</dbReference>
<feature type="compositionally biased region" description="Basic residues" evidence="5">
    <location>
        <begin position="73"/>
        <end position="85"/>
    </location>
</feature>
<dbReference type="OrthoDB" id="442176at2759"/>
<dbReference type="GO" id="GO:0019205">
    <property type="term" value="F:nucleobase-containing compound kinase activity"/>
    <property type="evidence" value="ECO:0007669"/>
    <property type="project" value="InterPro"/>
</dbReference>
<evidence type="ECO:0000313" key="6">
    <source>
        <dbReference type="EMBL" id="VDM59807.1"/>
    </source>
</evidence>
<dbReference type="Gene3D" id="3.40.50.300">
    <property type="entry name" value="P-loop containing nucleotide triphosphate hydrolases"/>
    <property type="match status" value="2"/>
</dbReference>
<dbReference type="WBParaSite" id="ACOC_0000822101-mRNA-1">
    <property type="protein sequence ID" value="ACOC_0000822101-mRNA-1"/>
    <property type="gene ID" value="ACOC_0000822101"/>
</dbReference>
<keyword evidence="1 4" id="KW-0808">Transferase</keyword>
<proteinExistence type="inferred from homology"/>
<evidence type="ECO:0000256" key="1">
    <source>
        <dbReference type="ARBA" id="ARBA00022679"/>
    </source>
</evidence>
<organism evidence="8">
    <name type="scientific">Angiostrongylus costaricensis</name>
    <name type="common">Nematode worm</name>
    <dbReference type="NCBI Taxonomy" id="334426"/>
    <lineage>
        <taxon>Eukaryota</taxon>
        <taxon>Metazoa</taxon>
        <taxon>Ecdysozoa</taxon>
        <taxon>Nematoda</taxon>
        <taxon>Chromadorea</taxon>
        <taxon>Rhabditida</taxon>
        <taxon>Rhabditina</taxon>
        <taxon>Rhabditomorpha</taxon>
        <taxon>Strongyloidea</taxon>
        <taxon>Metastrongylidae</taxon>
        <taxon>Angiostrongylus</taxon>
    </lineage>
</organism>
<evidence type="ECO:0000256" key="4">
    <source>
        <dbReference type="RuleBase" id="RU003330"/>
    </source>
</evidence>
<evidence type="ECO:0000313" key="7">
    <source>
        <dbReference type="Proteomes" id="UP000267027"/>
    </source>
</evidence>
<dbReference type="SUPFAM" id="SSF52540">
    <property type="entry name" value="P-loop containing nucleoside triphosphate hydrolases"/>
    <property type="match status" value="2"/>
</dbReference>
<dbReference type="OMA" id="IANRHEM"/>
<keyword evidence="7" id="KW-1185">Reference proteome</keyword>
<feature type="region of interest" description="Disordered" evidence="5">
    <location>
        <begin position="67"/>
        <end position="102"/>
    </location>
</feature>
<dbReference type="SUPFAM" id="SSF47391">
    <property type="entry name" value="Dimerization-anchoring domain of cAMP-dependent PK regulatory subunit"/>
    <property type="match status" value="1"/>
</dbReference>
<comment type="similarity">
    <text evidence="4">Belongs to the adenylate kinase family.</text>
</comment>
<gene>
    <name evidence="6" type="ORF">ACOC_LOCUS8222</name>
</gene>
<dbReference type="PANTHER" id="PTHR23359">
    <property type="entry name" value="NUCLEOTIDE KINASE"/>
    <property type="match status" value="1"/>
</dbReference>
<dbReference type="PRINTS" id="PR00094">
    <property type="entry name" value="ADENYLTKNASE"/>
</dbReference>
<evidence type="ECO:0000256" key="3">
    <source>
        <dbReference type="ARBA" id="ARBA00022777"/>
    </source>
</evidence>
<reference evidence="6 7" key="2">
    <citation type="submission" date="2018-11" db="EMBL/GenBank/DDBJ databases">
        <authorList>
            <consortium name="Pathogen Informatics"/>
        </authorList>
    </citation>
    <scope>NUCLEOTIDE SEQUENCE [LARGE SCALE GENOMIC DNA]</scope>
    <source>
        <strain evidence="6 7">Costa Rica</strain>
    </source>
</reference>
<dbReference type="InterPro" id="IPR000850">
    <property type="entry name" value="Adenylat/UMP-CMP_kin"/>
</dbReference>
<dbReference type="GO" id="GO:0006139">
    <property type="term" value="P:nucleobase-containing compound metabolic process"/>
    <property type="evidence" value="ECO:0007669"/>
    <property type="project" value="InterPro"/>
</dbReference>
<evidence type="ECO:0000256" key="2">
    <source>
        <dbReference type="ARBA" id="ARBA00022741"/>
    </source>
</evidence>
<dbReference type="AlphaFoldDB" id="A0A158PJ15"/>
<protein>
    <submittedName>
        <fullName evidence="8">Adenylate kinase</fullName>
    </submittedName>
</protein>
<reference evidence="8" key="1">
    <citation type="submission" date="2016-04" db="UniProtKB">
        <authorList>
            <consortium name="WormBaseParasite"/>
        </authorList>
    </citation>
    <scope>IDENTIFICATION</scope>
</reference>
<dbReference type="Proteomes" id="UP000267027">
    <property type="component" value="Unassembled WGS sequence"/>
</dbReference>
<dbReference type="GO" id="GO:0005524">
    <property type="term" value="F:ATP binding"/>
    <property type="evidence" value="ECO:0007669"/>
    <property type="project" value="InterPro"/>
</dbReference>
<dbReference type="CDD" id="cd01428">
    <property type="entry name" value="ADK"/>
    <property type="match status" value="2"/>
</dbReference>
<keyword evidence="2" id="KW-0547">Nucleotide-binding</keyword>
<evidence type="ECO:0000256" key="5">
    <source>
        <dbReference type="SAM" id="MobiDB-lite"/>
    </source>
</evidence>
<keyword evidence="3 4" id="KW-0418">Kinase</keyword>
<accession>A0A158PJ15</accession>